<proteinExistence type="predicted"/>
<dbReference type="OrthoDB" id="4807076at2"/>
<dbReference type="InterPro" id="IPR039422">
    <property type="entry name" value="MarR/SlyA-like"/>
</dbReference>
<accession>A0A543CYB3</accession>
<dbReference type="InterPro" id="IPR000835">
    <property type="entry name" value="HTH_MarR-typ"/>
</dbReference>
<organism evidence="2 3">
    <name type="scientific">Pseudonocardia kunmingensis</name>
    <dbReference type="NCBI Taxonomy" id="630975"/>
    <lineage>
        <taxon>Bacteria</taxon>
        <taxon>Bacillati</taxon>
        <taxon>Actinomycetota</taxon>
        <taxon>Actinomycetes</taxon>
        <taxon>Pseudonocardiales</taxon>
        <taxon>Pseudonocardiaceae</taxon>
        <taxon>Pseudonocardia</taxon>
    </lineage>
</organism>
<comment type="caution">
    <text evidence="2">The sequence shown here is derived from an EMBL/GenBank/DDBJ whole genome shotgun (WGS) entry which is preliminary data.</text>
</comment>
<dbReference type="EMBL" id="VFPA01000007">
    <property type="protein sequence ID" value="TQM02059.1"/>
    <property type="molecule type" value="Genomic_DNA"/>
</dbReference>
<protein>
    <submittedName>
        <fullName evidence="2">MarR family transcriptional regulator</fullName>
    </submittedName>
</protein>
<evidence type="ECO:0000259" key="1">
    <source>
        <dbReference type="PROSITE" id="PS50995"/>
    </source>
</evidence>
<sequence length="151" mass="16185">MSGVEPVPVLVEQVLHLATAVAEDLQDAVGELGLTTPLANLVWLLDPDADPVPLRQLAGRLHCDPSNVTLLSDRLEEKGIAERRPHPGDGRVRTLVLTPAGEAVRRRILEHVEQHSPLAALDAGQQRQLQSLLATALAGRSSSRTSGTPVR</sequence>
<dbReference type="InterPro" id="IPR036388">
    <property type="entry name" value="WH-like_DNA-bd_sf"/>
</dbReference>
<dbReference type="PANTHER" id="PTHR33164:SF99">
    <property type="entry name" value="MARR FAMILY REGULATORY PROTEIN"/>
    <property type="match status" value="1"/>
</dbReference>
<dbReference type="Gene3D" id="1.10.10.10">
    <property type="entry name" value="Winged helix-like DNA-binding domain superfamily/Winged helix DNA-binding domain"/>
    <property type="match status" value="1"/>
</dbReference>
<dbReference type="GO" id="GO:0003700">
    <property type="term" value="F:DNA-binding transcription factor activity"/>
    <property type="evidence" value="ECO:0007669"/>
    <property type="project" value="InterPro"/>
</dbReference>
<dbReference type="PANTHER" id="PTHR33164">
    <property type="entry name" value="TRANSCRIPTIONAL REGULATOR, MARR FAMILY"/>
    <property type="match status" value="1"/>
</dbReference>
<dbReference type="AlphaFoldDB" id="A0A543CYB3"/>
<gene>
    <name evidence="2" type="ORF">FB558_7918</name>
</gene>
<dbReference type="Pfam" id="PF01047">
    <property type="entry name" value="MarR"/>
    <property type="match status" value="1"/>
</dbReference>
<feature type="domain" description="HTH marR-type" evidence="1">
    <location>
        <begin position="7"/>
        <end position="138"/>
    </location>
</feature>
<name>A0A543CYB3_9PSEU</name>
<evidence type="ECO:0000313" key="3">
    <source>
        <dbReference type="Proteomes" id="UP000315677"/>
    </source>
</evidence>
<dbReference type="InterPro" id="IPR036390">
    <property type="entry name" value="WH_DNA-bd_sf"/>
</dbReference>
<dbReference type="SUPFAM" id="SSF46785">
    <property type="entry name" value="Winged helix' DNA-binding domain"/>
    <property type="match status" value="1"/>
</dbReference>
<dbReference type="Proteomes" id="UP000315677">
    <property type="component" value="Unassembled WGS sequence"/>
</dbReference>
<keyword evidence="3" id="KW-1185">Reference proteome</keyword>
<dbReference type="PROSITE" id="PS50995">
    <property type="entry name" value="HTH_MARR_2"/>
    <property type="match status" value="1"/>
</dbReference>
<dbReference type="SMART" id="SM00347">
    <property type="entry name" value="HTH_MARR"/>
    <property type="match status" value="1"/>
</dbReference>
<reference evidence="2 3" key="1">
    <citation type="submission" date="2019-06" db="EMBL/GenBank/DDBJ databases">
        <title>Sequencing the genomes of 1000 actinobacteria strains.</title>
        <authorList>
            <person name="Klenk H.-P."/>
        </authorList>
    </citation>
    <scope>NUCLEOTIDE SEQUENCE [LARGE SCALE GENOMIC DNA]</scope>
    <source>
        <strain evidence="2 3">DSM 45301</strain>
    </source>
</reference>
<evidence type="ECO:0000313" key="2">
    <source>
        <dbReference type="EMBL" id="TQM02059.1"/>
    </source>
</evidence>
<dbReference type="GO" id="GO:0006950">
    <property type="term" value="P:response to stress"/>
    <property type="evidence" value="ECO:0007669"/>
    <property type="project" value="TreeGrafter"/>
</dbReference>
<dbReference type="RefSeq" id="WP_142063540.1">
    <property type="nucleotide sequence ID" value="NZ_VFPA01000007.1"/>
</dbReference>